<evidence type="ECO:0000256" key="5">
    <source>
        <dbReference type="ARBA" id="ARBA00023136"/>
    </source>
</evidence>
<comment type="similarity">
    <text evidence="2">Belongs to the major facilitator superfamily. Proton-dependent oligopeptide transporter (POT/PTR) (TC 2.A.17) family.</text>
</comment>
<dbReference type="Gene3D" id="1.20.1250.20">
    <property type="entry name" value="MFS general substrate transporter like domains"/>
    <property type="match status" value="1"/>
</dbReference>
<evidence type="ECO:0000256" key="2">
    <source>
        <dbReference type="ARBA" id="ARBA00005982"/>
    </source>
</evidence>
<dbReference type="EMBL" id="JAAAJB010000058">
    <property type="protein sequence ID" value="KAG0268165.1"/>
    <property type="molecule type" value="Genomic_DNA"/>
</dbReference>
<protein>
    <submittedName>
        <fullName evidence="8">Uncharacterized protein</fullName>
    </submittedName>
</protein>
<evidence type="ECO:0000256" key="7">
    <source>
        <dbReference type="SAM" id="Phobius"/>
    </source>
</evidence>
<comment type="caution">
    <text evidence="8">The sequence shown here is derived from an EMBL/GenBank/DDBJ whole genome shotgun (WGS) entry which is preliminary data.</text>
</comment>
<keyword evidence="9" id="KW-1185">Reference proteome</keyword>
<dbReference type="GO" id="GO:0022857">
    <property type="term" value="F:transmembrane transporter activity"/>
    <property type="evidence" value="ECO:0007669"/>
    <property type="project" value="InterPro"/>
</dbReference>
<keyword evidence="4 7" id="KW-1133">Transmembrane helix</keyword>
<sequence>MSEPPQYTQSSSSLSSGTGEVSSADTVLPQTSLQVVDAGDNAVQKHDFLTEHERELLELEARLNAEIDAKIKANMDKHPKAVFFIIPSKFGERFGISSVSRNANKYFMQRVGMDRYDAKKYTTTYSLLVSFFPMVCAVLSDSYMGKWWAIVFFTLVALFGMILLAIFSVPNLLGRMSYGLAFLPFVILALGNGGIRPCVSSHGGDQYLPLQVKKKDQFFTLYFVAGDLSSFLAGLIVPALADRPCMGAATCYPGAFMVGAVIIFMSLVIFAAGRRWYRVVPPLGEFLPLKALKAVALAASRYSKATSEERDAMGHWLNFAEDKYGGVFLDECRDFGLTLGLTVIPCSFCRMLFVQENSEWSTQYYQMNGALFGQNSKILAAQFQNFPTVLSIITMMVLIYVVYPFLERRGYDVRLTNRLKVGYFLTILAFICSGILSYYVEEAFLLSGRDPKKLADYDGTYCETCVSGWAQVPQWILLSLGDCLFVPSGAQFVYIESGRQLRASSLSYWLIAASFGAIWVNIFDPVMLRGGLSTMVRSFTYSGIATVGLLFFVILERFYVPRKERKAINQAAQEAKDAQYLATSH</sequence>
<reference evidence="8" key="1">
    <citation type="journal article" date="2020" name="Fungal Divers.">
        <title>Resolving the Mortierellaceae phylogeny through synthesis of multi-gene phylogenetics and phylogenomics.</title>
        <authorList>
            <person name="Vandepol N."/>
            <person name="Liber J."/>
            <person name="Desiro A."/>
            <person name="Na H."/>
            <person name="Kennedy M."/>
            <person name="Barry K."/>
            <person name="Grigoriev I.V."/>
            <person name="Miller A.N."/>
            <person name="O'Donnell K."/>
            <person name="Stajich J.E."/>
            <person name="Bonito G."/>
        </authorList>
    </citation>
    <scope>NUCLEOTIDE SEQUENCE</scope>
    <source>
        <strain evidence="8">BC1065</strain>
    </source>
</reference>
<dbReference type="AlphaFoldDB" id="A0A9P6QGG7"/>
<comment type="subcellular location">
    <subcellularLocation>
        <location evidence="1">Membrane</location>
        <topology evidence="1">Multi-pass membrane protein</topology>
    </subcellularLocation>
</comment>
<feature type="transmembrane region" description="Helical" evidence="7">
    <location>
        <begin position="421"/>
        <end position="440"/>
    </location>
</feature>
<gene>
    <name evidence="8" type="ORF">DFQ27_007396</name>
</gene>
<keyword evidence="3 7" id="KW-0812">Transmembrane</keyword>
<evidence type="ECO:0000313" key="8">
    <source>
        <dbReference type="EMBL" id="KAG0268165.1"/>
    </source>
</evidence>
<proteinExistence type="inferred from homology"/>
<dbReference type="Proteomes" id="UP000807716">
    <property type="component" value="Unassembled WGS sequence"/>
</dbReference>
<dbReference type="PANTHER" id="PTHR11654">
    <property type="entry name" value="OLIGOPEPTIDE TRANSPORTER-RELATED"/>
    <property type="match status" value="1"/>
</dbReference>
<dbReference type="OrthoDB" id="8904098at2759"/>
<evidence type="ECO:0000256" key="4">
    <source>
        <dbReference type="ARBA" id="ARBA00022989"/>
    </source>
</evidence>
<organism evidence="8 9">
    <name type="scientific">Actinomortierella ambigua</name>
    <dbReference type="NCBI Taxonomy" id="1343610"/>
    <lineage>
        <taxon>Eukaryota</taxon>
        <taxon>Fungi</taxon>
        <taxon>Fungi incertae sedis</taxon>
        <taxon>Mucoromycota</taxon>
        <taxon>Mortierellomycotina</taxon>
        <taxon>Mortierellomycetes</taxon>
        <taxon>Mortierellales</taxon>
        <taxon>Mortierellaceae</taxon>
        <taxon>Actinomortierella</taxon>
    </lineage>
</organism>
<evidence type="ECO:0000256" key="6">
    <source>
        <dbReference type="SAM" id="MobiDB-lite"/>
    </source>
</evidence>
<feature type="region of interest" description="Disordered" evidence="6">
    <location>
        <begin position="1"/>
        <end position="23"/>
    </location>
</feature>
<feature type="transmembrane region" description="Helical" evidence="7">
    <location>
        <begin position="122"/>
        <end position="140"/>
    </location>
</feature>
<keyword evidence="5 7" id="KW-0472">Membrane</keyword>
<feature type="transmembrane region" description="Helical" evidence="7">
    <location>
        <begin position="252"/>
        <end position="273"/>
    </location>
</feature>
<dbReference type="SUPFAM" id="SSF103473">
    <property type="entry name" value="MFS general substrate transporter"/>
    <property type="match status" value="1"/>
</dbReference>
<evidence type="ECO:0000256" key="1">
    <source>
        <dbReference type="ARBA" id="ARBA00004141"/>
    </source>
</evidence>
<accession>A0A9P6QGG7</accession>
<feature type="transmembrane region" description="Helical" evidence="7">
    <location>
        <begin position="179"/>
        <end position="199"/>
    </location>
</feature>
<feature type="transmembrane region" description="Helical" evidence="7">
    <location>
        <begin position="506"/>
        <end position="527"/>
    </location>
</feature>
<dbReference type="GO" id="GO:0016020">
    <property type="term" value="C:membrane"/>
    <property type="evidence" value="ECO:0007669"/>
    <property type="project" value="UniProtKB-SubCell"/>
</dbReference>
<evidence type="ECO:0000313" key="9">
    <source>
        <dbReference type="Proteomes" id="UP000807716"/>
    </source>
</evidence>
<name>A0A9P6QGG7_9FUNG</name>
<feature type="transmembrane region" description="Helical" evidence="7">
    <location>
        <begin position="146"/>
        <end position="167"/>
    </location>
</feature>
<feature type="compositionally biased region" description="Low complexity" evidence="6">
    <location>
        <begin position="10"/>
        <end position="23"/>
    </location>
</feature>
<feature type="transmembrane region" description="Helical" evidence="7">
    <location>
        <begin position="386"/>
        <end position="406"/>
    </location>
</feature>
<dbReference type="InterPro" id="IPR000109">
    <property type="entry name" value="POT_fam"/>
</dbReference>
<feature type="transmembrane region" description="Helical" evidence="7">
    <location>
        <begin position="219"/>
        <end position="240"/>
    </location>
</feature>
<dbReference type="InterPro" id="IPR036259">
    <property type="entry name" value="MFS_trans_sf"/>
</dbReference>
<dbReference type="Pfam" id="PF00854">
    <property type="entry name" value="PTR2"/>
    <property type="match status" value="1"/>
</dbReference>
<feature type="transmembrane region" description="Helical" evidence="7">
    <location>
        <begin position="539"/>
        <end position="560"/>
    </location>
</feature>
<evidence type="ECO:0000256" key="3">
    <source>
        <dbReference type="ARBA" id="ARBA00022692"/>
    </source>
</evidence>